<dbReference type="Pfam" id="PF03306">
    <property type="entry name" value="AAL_decarboxy"/>
    <property type="match status" value="1"/>
</dbReference>
<organism evidence="10 11">
    <name type="scientific">Lactococcus lactis subsp. lactis</name>
    <name type="common">Streptococcus lactis</name>
    <dbReference type="NCBI Taxonomy" id="1360"/>
    <lineage>
        <taxon>Bacteria</taxon>
        <taxon>Bacillati</taxon>
        <taxon>Bacillota</taxon>
        <taxon>Bacilli</taxon>
        <taxon>Lactobacillales</taxon>
        <taxon>Streptococcaceae</taxon>
        <taxon>Lactococcus</taxon>
    </lineage>
</organism>
<evidence type="ECO:0000256" key="6">
    <source>
        <dbReference type="ARBA" id="ARBA00022793"/>
    </source>
</evidence>
<comment type="pathway">
    <text evidence="2 9">Polyol metabolism; (R,R)-butane-2,3-diol biosynthesis; (R,R)-butane-2,3-diol from pyruvate: step 2/3.</text>
</comment>
<dbReference type="PANTHER" id="PTHR35524">
    <property type="entry name" value="ALPHA-ACETOLACTATE DECARBOXYLASE"/>
    <property type="match status" value="1"/>
</dbReference>
<keyword evidence="8 9" id="KW-0456">Lyase</keyword>
<accession>A0A0V8E7W7</accession>
<comment type="catalytic activity">
    <reaction evidence="1 9">
        <text>(2S)-2-acetolactate + H(+) = (R)-acetoin + CO2</text>
        <dbReference type="Rhea" id="RHEA:21580"/>
        <dbReference type="ChEBI" id="CHEBI:15378"/>
        <dbReference type="ChEBI" id="CHEBI:15686"/>
        <dbReference type="ChEBI" id="CHEBI:16526"/>
        <dbReference type="ChEBI" id="CHEBI:58476"/>
        <dbReference type="EC" id="4.1.1.5"/>
    </reaction>
</comment>
<dbReference type="EMBL" id="LKLU01000048">
    <property type="protein sequence ID" value="KSU21925.1"/>
    <property type="molecule type" value="Genomic_DNA"/>
</dbReference>
<dbReference type="EC" id="4.1.1.5" evidence="4 9"/>
<dbReference type="SUPFAM" id="SSF117856">
    <property type="entry name" value="AF0104/ALDC/Ptd012-like"/>
    <property type="match status" value="1"/>
</dbReference>
<dbReference type="UniPathway" id="UPA00626">
    <property type="reaction ID" value="UER00678"/>
</dbReference>
<dbReference type="RefSeq" id="WP_058211503.1">
    <property type="nucleotide sequence ID" value="NZ_LKLU01000048.1"/>
</dbReference>
<evidence type="ECO:0000256" key="5">
    <source>
        <dbReference type="ARBA" id="ARBA00020164"/>
    </source>
</evidence>
<dbReference type="InterPro" id="IPR005128">
    <property type="entry name" value="Acetolactate_a_deCO2ase"/>
</dbReference>
<dbReference type="AlphaFoldDB" id="A0A0V8E7W7"/>
<dbReference type="CDD" id="cd17299">
    <property type="entry name" value="acetolactate_decarboxylase"/>
    <property type="match status" value="1"/>
</dbReference>
<dbReference type="GO" id="GO:0045151">
    <property type="term" value="P:acetoin biosynthetic process"/>
    <property type="evidence" value="ECO:0007669"/>
    <property type="project" value="UniProtKB-UniRule"/>
</dbReference>
<keyword evidence="6 9" id="KW-0210">Decarboxylase</keyword>
<dbReference type="PATRIC" id="fig|1360.114.peg.2255"/>
<evidence type="ECO:0000256" key="2">
    <source>
        <dbReference type="ARBA" id="ARBA00005170"/>
    </source>
</evidence>
<evidence type="ECO:0000256" key="8">
    <source>
        <dbReference type="ARBA" id="ARBA00023239"/>
    </source>
</evidence>
<evidence type="ECO:0000256" key="9">
    <source>
        <dbReference type="PIRNR" id="PIRNR001332"/>
    </source>
</evidence>
<evidence type="ECO:0000256" key="3">
    <source>
        <dbReference type="ARBA" id="ARBA00007106"/>
    </source>
</evidence>
<evidence type="ECO:0000256" key="7">
    <source>
        <dbReference type="ARBA" id="ARBA00023061"/>
    </source>
</evidence>
<evidence type="ECO:0000313" key="11">
    <source>
        <dbReference type="Proteomes" id="UP000053719"/>
    </source>
</evidence>
<dbReference type="PIRSF" id="PIRSF001332">
    <property type="entry name" value="Acetolac_decarb"/>
    <property type="match status" value="1"/>
</dbReference>
<reference evidence="11" key="1">
    <citation type="submission" date="2015-10" db="EMBL/GenBank/DDBJ databases">
        <title>Draft Genome Sequences of 11 Lactococcus lactis subspecies cremoris strains.</title>
        <authorList>
            <person name="Wels M."/>
            <person name="Backus L."/>
            <person name="Boekhorst J."/>
            <person name="Dijkstra A."/>
            <person name="Beerthuizen M."/>
            <person name="Kelly W."/>
            <person name="Siezen R."/>
            <person name="Bachmann H."/>
            <person name="Van Hijum S."/>
        </authorList>
    </citation>
    <scope>NUCLEOTIDE SEQUENCE [LARGE SCALE GENOMIC DNA]</scope>
    <source>
        <strain evidence="11">M20</strain>
    </source>
</reference>
<protein>
    <recommendedName>
        <fullName evidence="5 9">Alpha-acetolactate decarboxylase</fullName>
        <ecNumber evidence="4 9">4.1.1.5</ecNumber>
    </recommendedName>
</protein>
<comment type="caution">
    <text evidence="10">The sequence shown here is derived from an EMBL/GenBank/DDBJ whole genome shotgun (WGS) entry which is preliminary data.</text>
</comment>
<sequence length="234" mass="26321">MQKVNQFGTMQMIAESLLDGFVKNKDILCSGNVGIDTGEGIDGELIIWNGKSYRVDGNGNITELDDDFPIVYANVHKSNFKFVNHFKNITLELLRKEILDIVGSKNIIFSLLIDGKFKYVDTRSAFKSKKPYPGLEEVAKNQVNFSKNNVEGYMIGYYTPVLYQGIGVPNYHQHFISKSFDFGGHVTDAEILSADVSIQFFSGIDIELPISNNDYKNANLTNINKLKEIINKSE</sequence>
<dbReference type="Proteomes" id="UP000053719">
    <property type="component" value="Unassembled WGS sequence"/>
</dbReference>
<dbReference type="Gene3D" id="3.30.1330.80">
    <property type="entry name" value="Hypothetical protein, similar to alpha- acetolactate decarboxylase, domain 2"/>
    <property type="match status" value="2"/>
</dbReference>
<evidence type="ECO:0000256" key="4">
    <source>
        <dbReference type="ARBA" id="ARBA00013204"/>
    </source>
</evidence>
<keyword evidence="7 9" id="KW-0005">Acetoin biosynthesis</keyword>
<evidence type="ECO:0000313" key="10">
    <source>
        <dbReference type="EMBL" id="KSU21925.1"/>
    </source>
</evidence>
<name>A0A0V8E7W7_LACLL</name>
<gene>
    <name evidence="10" type="ORF">M20_0697</name>
</gene>
<dbReference type="PANTHER" id="PTHR35524:SF1">
    <property type="entry name" value="ALPHA-ACETOLACTATE DECARBOXYLASE"/>
    <property type="match status" value="1"/>
</dbReference>
<dbReference type="GO" id="GO:0047605">
    <property type="term" value="F:acetolactate decarboxylase activity"/>
    <property type="evidence" value="ECO:0007669"/>
    <property type="project" value="UniProtKB-UniRule"/>
</dbReference>
<comment type="similarity">
    <text evidence="3 9">Belongs to the alpha-acetolactate decarboxylase family.</text>
</comment>
<evidence type="ECO:0000256" key="1">
    <source>
        <dbReference type="ARBA" id="ARBA00001784"/>
    </source>
</evidence>
<proteinExistence type="inferred from homology"/>